<evidence type="ECO:0000256" key="5">
    <source>
        <dbReference type="ARBA" id="ARBA00022856"/>
    </source>
</evidence>
<sequence length="858" mass="94360">MLPLPNEWHQHGASKRPDIGSSFYIDFSAICNIALLAPHAAYIVPHMGTVREGPGRPAWDSKTQESTGNPHPSTDMESPRYEEKLGELPSLSGLPQLDSDSSVTKEKAHNESGSLEIADEKQSALDAQVLDEDKPQYHNGEPIITTGLDVSRFAVDLRDDGDEALTFRSICLGTLFAGMGAALCQIYLFKPVQMTVSTVFLLLLIYTAGNLWAKFVPARSLVEGTRFERFGGILHFINPGPFSLKEHVVASLVASTAAGGSTAVQNFAVQRLYYDTKVEATTAVLATFSTACFGYGIVGLLRPLTVYPAEMVYWTNLPTVSVFQALHFDTAANAKRVRLFWMAFTGMFVYEIIPAYIFPLLNGINIFCLASQKASSRTRDVFTNLFGGTDGNEGLGLLSISFDWQYIGSTFMSLPLIQQVNSWIGFFFCYVVIMGIYYSNLWNSLAFPMLSTSIFSSNGSIYHQSAVFGTNFHLNQTALEEVGLPALTGSNAWSNLTANLAIGGLIAHVILFWGPYAVDSFKLAYRRTQPDPHYQAMKKYSEAPWWWYAILLLLSFFAGLIVVLKGQTTLPWWSYIIALILGAFITPFSTLLFARMGNGVATNQLMKMVAGAINPGRPVANLYFSMWSHDVVSTSIALAGDLKMGQYLKIPPRVMFLTQVWGTILGAVINYVVMVSVVDAQRDILLSPTGTNVWSGQVPQSLNSAAVTWSLAKELYGFNGPYWIVPMSLLIGMVPTVIQWLIHKRWPKIGPVAVSSVLLPVIYQYSAWMSVGVNSTITSSIIVGIVSQLWLRRYHPGWYKKYNYILGGALDGGAQVMIFVLSFAVFGASGVQRPFPNWAGNPVRGNVDYCNGNGALDD</sequence>
<feature type="transmembrane region" description="Helical" evidence="10">
    <location>
        <begin position="420"/>
        <end position="439"/>
    </location>
</feature>
<comment type="caution">
    <text evidence="11">The sequence shown here is derived from an EMBL/GenBank/DDBJ whole genome shotgun (WGS) entry which is preliminary data.</text>
</comment>
<dbReference type="InterPro" id="IPR004648">
    <property type="entry name" value="Oligpept_transpt"/>
</dbReference>
<keyword evidence="7 10" id="KW-1133">Transmembrane helix</keyword>
<comment type="similarity">
    <text evidence="2">Belongs to the oligopeptide OPT transporter family.</text>
</comment>
<feature type="compositionally biased region" description="Polar residues" evidence="9">
    <location>
        <begin position="64"/>
        <end position="76"/>
    </location>
</feature>
<keyword evidence="5" id="KW-0571">Peptide transport</keyword>
<accession>A0A8H4VQC0</accession>
<dbReference type="GO" id="GO:0035673">
    <property type="term" value="F:oligopeptide transmembrane transporter activity"/>
    <property type="evidence" value="ECO:0007669"/>
    <property type="project" value="InterPro"/>
</dbReference>
<comment type="subcellular location">
    <subcellularLocation>
        <location evidence="1">Membrane</location>
        <topology evidence="1">Multi-pass membrane protein</topology>
    </subcellularLocation>
</comment>
<feature type="transmembrane region" description="Helical" evidence="10">
    <location>
        <begin position="348"/>
        <end position="370"/>
    </location>
</feature>
<name>A0A8H4VQC0_9AGAR</name>
<gene>
    <name evidence="11" type="ORF">D9613_009985</name>
</gene>
<dbReference type="NCBIfam" id="TIGR00728">
    <property type="entry name" value="OPT_sfam"/>
    <property type="match status" value="1"/>
</dbReference>
<keyword evidence="6" id="KW-0653">Protein transport</keyword>
<feature type="transmembrane region" description="Helical" evidence="10">
    <location>
        <begin position="280"/>
        <end position="301"/>
    </location>
</feature>
<reference evidence="11 12" key="1">
    <citation type="submission" date="2019-12" db="EMBL/GenBank/DDBJ databases">
        <authorList>
            <person name="Floudas D."/>
            <person name="Bentzer J."/>
            <person name="Ahren D."/>
            <person name="Johansson T."/>
            <person name="Persson P."/>
            <person name="Tunlid A."/>
        </authorList>
    </citation>
    <scope>NUCLEOTIDE SEQUENCE [LARGE SCALE GENOMIC DNA]</scope>
    <source>
        <strain evidence="11 12">CBS 102.39</strain>
    </source>
</reference>
<keyword evidence="3" id="KW-0813">Transport</keyword>
<evidence type="ECO:0000256" key="3">
    <source>
        <dbReference type="ARBA" id="ARBA00022448"/>
    </source>
</evidence>
<feature type="transmembrane region" description="Helical" evidence="10">
    <location>
        <begin position="749"/>
        <end position="766"/>
    </location>
</feature>
<evidence type="ECO:0000256" key="7">
    <source>
        <dbReference type="ARBA" id="ARBA00022989"/>
    </source>
</evidence>
<keyword evidence="4 10" id="KW-0812">Transmembrane</keyword>
<evidence type="ECO:0000256" key="10">
    <source>
        <dbReference type="SAM" id="Phobius"/>
    </source>
</evidence>
<evidence type="ECO:0000256" key="6">
    <source>
        <dbReference type="ARBA" id="ARBA00022927"/>
    </source>
</evidence>
<feature type="transmembrane region" description="Helical" evidence="10">
    <location>
        <begin position="545"/>
        <end position="566"/>
    </location>
</feature>
<dbReference type="Proteomes" id="UP000521872">
    <property type="component" value="Unassembled WGS sequence"/>
</dbReference>
<proteinExistence type="inferred from homology"/>
<dbReference type="InterPro" id="IPR004813">
    <property type="entry name" value="OPT"/>
</dbReference>
<evidence type="ECO:0000256" key="1">
    <source>
        <dbReference type="ARBA" id="ARBA00004141"/>
    </source>
</evidence>
<evidence type="ECO:0000256" key="9">
    <source>
        <dbReference type="SAM" id="MobiDB-lite"/>
    </source>
</evidence>
<keyword evidence="12" id="KW-1185">Reference proteome</keyword>
<dbReference type="GO" id="GO:0015031">
    <property type="term" value="P:protein transport"/>
    <property type="evidence" value="ECO:0007669"/>
    <property type="project" value="UniProtKB-KW"/>
</dbReference>
<organism evidence="11 12">
    <name type="scientific">Agrocybe pediades</name>
    <dbReference type="NCBI Taxonomy" id="84607"/>
    <lineage>
        <taxon>Eukaryota</taxon>
        <taxon>Fungi</taxon>
        <taxon>Dikarya</taxon>
        <taxon>Basidiomycota</taxon>
        <taxon>Agaricomycotina</taxon>
        <taxon>Agaricomycetes</taxon>
        <taxon>Agaricomycetidae</taxon>
        <taxon>Agaricales</taxon>
        <taxon>Agaricineae</taxon>
        <taxon>Strophariaceae</taxon>
        <taxon>Agrocybe</taxon>
    </lineage>
</organism>
<feature type="transmembrane region" description="Helical" evidence="10">
    <location>
        <begin position="165"/>
        <end position="188"/>
    </location>
</feature>
<feature type="region of interest" description="Disordered" evidence="9">
    <location>
        <begin position="54"/>
        <end position="115"/>
    </location>
</feature>
<feature type="transmembrane region" description="Helical" evidence="10">
    <location>
        <begin position="722"/>
        <end position="742"/>
    </location>
</feature>
<evidence type="ECO:0000256" key="4">
    <source>
        <dbReference type="ARBA" id="ARBA00022692"/>
    </source>
</evidence>
<dbReference type="GO" id="GO:0016020">
    <property type="term" value="C:membrane"/>
    <property type="evidence" value="ECO:0007669"/>
    <property type="project" value="UniProtKB-SubCell"/>
</dbReference>
<keyword evidence="8 10" id="KW-0472">Membrane</keyword>
<dbReference type="AlphaFoldDB" id="A0A8H4VQC0"/>
<feature type="transmembrane region" description="Helical" evidence="10">
    <location>
        <begin position="496"/>
        <end position="518"/>
    </location>
</feature>
<evidence type="ECO:0000313" key="11">
    <source>
        <dbReference type="EMBL" id="KAF4618448.1"/>
    </source>
</evidence>
<feature type="transmembrane region" description="Helical" evidence="10">
    <location>
        <begin position="654"/>
        <end position="678"/>
    </location>
</feature>
<protein>
    <recommendedName>
        <fullName evidence="13">Oligopeptide transporter</fullName>
    </recommendedName>
</protein>
<dbReference type="PANTHER" id="PTHR22601">
    <property type="entry name" value="ISP4 LIKE PROTEIN"/>
    <property type="match status" value="1"/>
</dbReference>
<evidence type="ECO:0008006" key="13">
    <source>
        <dbReference type="Google" id="ProtNLM"/>
    </source>
</evidence>
<evidence type="ECO:0000256" key="8">
    <source>
        <dbReference type="ARBA" id="ARBA00023136"/>
    </source>
</evidence>
<dbReference type="EMBL" id="JAACJL010000017">
    <property type="protein sequence ID" value="KAF4618448.1"/>
    <property type="molecule type" value="Genomic_DNA"/>
</dbReference>
<evidence type="ECO:0000313" key="12">
    <source>
        <dbReference type="Proteomes" id="UP000521872"/>
    </source>
</evidence>
<feature type="compositionally biased region" description="Basic and acidic residues" evidence="9">
    <location>
        <begin position="77"/>
        <end position="86"/>
    </location>
</feature>
<feature type="transmembrane region" description="Helical" evidence="10">
    <location>
        <begin position="772"/>
        <end position="791"/>
    </location>
</feature>
<feature type="transmembrane region" description="Helical" evidence="10">
    <location>
        <begin position="194"/>
        <end position="213"/>
    </location>
</feature>
<dbReference type="Pfam" id="PF03169">
    <property type="entry name" value="OPT"/>
    <property type="match status" value="1"/>
</dbReference>
<feature type="transmembrane region" description="Helical" evidence="10">
    <location>
        <begin position="572"/>
        <end position="594"/>
    </location>
</feature>
<evidence type="ECO:0000256" key="2">
    <source>
        <dbReference type="ARBA" id="ARBA00008807"/>
    </source>
</evidence>
<feature type="transmembrane region" description="Helical" evidence="10">
    <location>
        <begin position="803"/>
        <end position="828"/>
    </location>
</feature>